<dbReference type="SMART" id="SM00418">
    <property type="entry name" value="HTH_ARSR"/>
    <property type="match status" value="1"/>
</dbReference>
<dbReference type="RefSeq" id="WP_229776686.1">
    <property type="nucleotide sequence ID" value="NZ_BMOY01000025.1"/>
</dbReference>
<evidence type="ECO:0000313" key="5">
    <source>
        <dbReference type="EMBL" id="GGJ08429.1"/>
    </source>
</evidence>
<dbReference type="PANTHER" id="PTHR43132">
    <property type="entry name" value="ARSENICAL RESISTANCE OPERON REPRESSOR ARSR-RELATED"/>
    <property type="match status" value="1"/>
</dbReference>
<gene>
    <name evidence="5" type="ORF">GCM10010885_16940</name>
</gene>
<dbReference type="InterPro" id="IPR036390">
    <property type="entry name" value="WH_DNA-bd_sf"/>
</dbReference>
<protein>
    <submittedName>
        <fullName evidence="5">Transcriptional regulator</fullName>
    </submittedName>
</protein>
<comment type="caution">
    <text evidence="5">The sequence shown here is derived from an EMBL/GenBank/DDBJ whole genome shotgun (WGS) entry which is preliminary data.</text>
</comment>
<evidence type="ECO:0000256" key="1">
    <source>
        <dbReference type="ARBA" id="ARBA00023015"/>
    </source>
</evidence>
<proteinExistence type="predicted"/>
<dbReference type="Proteomes" id="UP000637695">
    <property type="component" value="Unassembled WGS sequence"/>
</dbReference>
<dbReference type="CDD" id="cd00090">
    <property type="entry name" value="HTH_ARSR"/>
    <property type="match status" value="1"/>
</dbReference>
<dbReference type="GO" id="GO:0003677">
    <property type="term" value="F:DNA binding"/>
    <property type="evidence" value="ECO:0007669"/>
    <property type="project" value="UniProtKB-KW"/>
</dbReference>
<keyword evidence="3" id="KW-0804">Transcription</keyword>
<feature type="domain" description="HTH arsR-type" evidence="4">
    <location>
        <begin position="27"/>
        <end position="106"/>
    </location>
</feature>
<dbReference type="GO" id="GO:0003700">
    <property type="term" value="F:DNA-binding transcription factor activity"/>
    <property type="evidence" value="ECO:0007669"/>
    <property type="project" value="InterPro"/>
</dbReference>
<dbReference type="InterPro" id="IPR036388">
    <property type="entry name" value="WH-like_DNA-bd_sf"/>
</dbReference>
<dbReference type="PANTHER" id="PTHR43132:SF2">
    <property type="entry name" value="ARSENICAL RESISTANCE OPERON REPRESSOR ARSR-RELATED"/>
    <property type="match status" value="1"/>
</dbReference>
<accession>A0A917KE48</accession>
<evidence type="ECO:0000259" key="4">
    <source>
        <dbReference type="SMART" id="SM00418"/>
    </source>
</evidence>
<keyword evidence="1" id="KW-0805">Transcription regulation</keyword>
<evidence type="ECO:0000256" key="3">
    <source>
        <dbReference type="ARBA" id="ARBA00023163"/>
    </source>
</evidence>
<reference evidence="5" key="2">
    <citation type="submission" date="2020-09" db="EMBL/GenBank/DDBJ databases">
        <authorList>
            <person name="Sun Q."/>
            <person name="Ohkuma M."/>
        </authorList>
    </citation>
    <scope>NUCLEOTIDE SEQUENCE</scope>
    <source>
        <strain evidence="5">JCM 18487</strain>
    </source>
</reference>
<reference evidence="5" key="1">
    <citation type="journal article" date="2014" name="Int. J. Syst. Evol. Microbiol.">
        <title>Complete genome sequence of Corynebacterium casei LMG S-19264T (=DSM 44701T), isolated from a smear-ripened cheese.</title>
        <authorList>
            <consortium name="US DOE Joint Genome Institute (JGI-PGF)"/>
            <person name="Walter F."/>
            <person name="Albersmeier A."/>
            <person name="Kalinowski J."/>
            <person name="Ruckert C."/>
        </authorList>
    </citation>
    <scope>NUCLEOTIDE SEQUENCE</scope>
    <source>
        <strain evidence="5">JCM 18487</strain>
    </source>
</reference>
<dbReference type="SUPFAM" id="SSF46785">
    <property type="entry name" value="Winged helix' DNA-binding domain"/>
    <property type="match status" value="1"/>
</dbReference>
<dbReference type="InterPro" id="IPR051011">
    <property type="entry name" value="Metal_resp_trans_reg"/>
</dbReference>
<organism evidence="5 6">
    <name type="scientific">Alicyclobacillus cellulosilyticus</name>
    <dbReference type="NCBI Taxonomy" id="1003997"/>
    <lineage>
        <taxon>Bacteria</taxon>
        <taxon>Bacillati</taxon>
        <taxon>Bacillota</taxon>
        <taxon>Bacilli</taxon>
        <taxon>Bacillales</taxon>
        <taxon>Alicyclobacillaceae</taxon>
        <taxon>Alicyclobacillus</taxon>
    </lineage>
</organism>
<dbReference type="Gene3D" id="1.10.10.10">
    <property type="entry name" value="Winged helix-like DNA-binding domain superfamily/Winged helix DNA-binding domain"/>
    <property type="match status" value="1"/>
</dbReference>
<keyword evidence="2" id="KW-0238">DNA-binding</keyword>
<name>A0A917KE48_9BACL</name>
<dbReference type="InterPro" id="IPR001845">
    <property type="entry name" value="HTH_ArsR_DNA-bd_dom"/>
</dbReference>
<dbReference type="InterPro" id="IPR011991">
    <property type="entry name" value="ArsR-like_HTH"/>
</dbReference>
<keyword evidence="6" id="KW-1185">Reference proteome</keyword>
<sequence>MHDYPMQHEEDKAYSVVVSRNLDDCLDVAKALASELRLTILKMLRRRSMTVMEIAEALRLPQSTAAVNIKKLEDAGLIFTELVPGTRGTQKLCAATVNRIVIDTNPPPEEMQNGEQYVVVSMPIGHFFDFDVKPTCGMANEFRYIGELDDPRSFLEPERVTAQLLWFHQGYVEYRFPNRVPFGAQLVNLELTMELCSEAPYHNPNWPSDITLWVNGVEVGTWTCPGDFGGKRGILTPEWFSIQNTQFGVLKNWRITEQGCFIDGRKVSERTLSDFHLDDGKDIVVRIGIKEDAVNVGGVNLFGRKFGNYETDIVLRIDFKPRRNHVHKSPENPVLK</sequence>
<evidence type="ECO:0000256" key="2">
    <source>
        <dbReference type="ARBA" id="ARBA00023125"/>
    </source>
</evidence>
<evidence type="ECO:0000313" key="6">
    <source>
        <dbReference type="Proteomes" id="UP000637695"/>
    </source>
</evidence>
<dbReference type="AlphaFoldDB" id="A0A917KE48"/>
<dbReference type="EMBL" id="BMOY01000025">
    <property type="protein sequence ID" value="GGJ08429.1"/>
    <property type="molecule type" value="Genomic_DNA"/>
</dbReference>
<dbReference type="Pfam" id="PF12840">
    <property type="entry name" value="HTH_20"/>
    <property type="match status" value="1"/>
</dbReference>